<dbReference type="InterPro" id="IPR007219">
    <property type="entry name" value="XnlR_reg_dom"/>
</dbReference>
<dbReference type="Gene3D" id="4.10.240.10">
    <property type="entry name" value="Zn(2)-C6 fungal-type DNA-binding domain"/>
    <property type="match status" value="1"/>
</dbReference>
<evidence type="ECO:0000256" key="1">
    <source>
        <dbReference type="ARBA" id="ARBA00004123"/>
    </source>
</evidence>
<evidence type="ECO:0000256" key="6">
    <source>
        <dbReference type="SAM" id="MobiDB-lite"/>
    </source>
</evidence>
<dbReference type="SMART" id="SM00066">
    <property type="entry name" value="GAL4"/>
    <property type="match status" value="1"/>
</dbReference>
<comment type="subcellular location">
    <subcellularLocation>
        <location evidence="1">Nucleus</location>
    </subcellularLocation>
</comment>
<evidence type="ECO:0000256" key="2">
    <source>
        <dbReference type="ARBA" id="ARBA00022723"/>
    </source>
</evidence>
<feature type="compositionally biased region" description="Polar residues" evidence="6">
    <location>
        <begin position="15"/>
        <end position="31"/>
    </location>
</feature>
<keyword evidence="4" id="KW-0804">Transcription</keyword>
<proteinExistence type="predicted"/>
<evidence type="ECO:0000313" key="9">
    <source>
        <dbReference type="Proteomes" id="UP000766486"/>
    </source>
</evidence>
<dbReference type="PROSITE" id="PS50048">
    <property type="entry name" value="ZN2_CY6_FUNGAL_2"/>
    <property type="match status" value="1"/>
</dbReference>
<reference evidence="8 9" key="1">
    <citation type="submission" date="2019-06" db="EMBL/GenBank/DDBJ databases">
        <authorList>
            <person name="Broberg M."/>
        </authorList>
    </citation>
    <scope>NUCLEOTIDE SEQUENCE [LARGE SCALE GENOMIC DNA]</scope>
</reference>
<feature type="domain" description="Zn(2)-C6 fungal-type" evidence="7">
    <location>
        <begin position="40"/>
        <end position="70"/>
    </location>
</feature>
<protein>
    <recommendedName>
        <fullName evidence="7">Zn(2)-C6 fungal-type domain-containing protein</fullName>
    </recommendedName>
</protein>
<dbReference type="Proteomes" id="UP000766486">
    <property type="component" value="Unassembled WGS sequence"/>
</dbReference>
<dbReference type="Pfam" id="PF04082">
    <property type="entry name" value="Fungal_trans"/>
    <property type="match status" value="1"/>
</dbReference>
<dbReference type="PANTHER" id="PTHR47338:SF4">
    <property type="entry name" value="ZN(II)2CYS6 TRANSCRIPTION FACTOR (EUROFUNG)"/>
    <property type="match status" value="1"/>
</dbReference>
<dbReference type="InterPro" id="IPR001138">
    <property type="entry name" value="Zn2Cys6_DnaBD"/>
</dbReference>
<dbReference type="SUPFAM" id="SSF57701">
    <property type="entry name" value="Zn2/Cys6 DNA-binding domain"/>
    <property type="match status" value="1"/>
</dbReference>
<name>A0ABY6UG50_BIOOC</name>
<evidence type="ECO:0000256" key="4">
    <source>
        <dbReference type="ARBA" id="ARBA00023163"/>
    </source>
</evidence>
<dbReference type="PANTHER" id="PTHR47338">
    <property type="entry name" value="ZN(II)2CYS6 TRANSCRIPTION FACTOR (EUROFUNG)-RELATED"/>
    <property type="match status" value="1"/>
</dbReference>
<dbReference type="InterPro" id="IPR036864">
    <property type="entry name" value="Zn2-C6_fun-type_DNA-bd_sf"/>
</dbReference>
<dbReference type="CDD" id="cd00067">
    <property type="entry name" value="GAL4"/>
    <property type="match status" value="1"/>
</dbReference>
<keyword evidence="9" id="KW-1185">Reference proteome</keyword>
<evidence type="ECO:0000259" key="7">
    <source>
        <dbReference type="PROSITE" id="PS50048"/>
    </source>
</evidence>
<feature type="compositionally biased region" description="Polar residues" evidence="6">
    <location>
        <begin position="162"/>
        <end position="175"/>
    </location>
</feature>
<organism evidence="8 9">
    <name type="scientific">Bionectria ochroleuca</name>
    <name type="common">Gliocladium roseum</name>
    <dbReference type="NCBI Taxonomy" id="29856"/>
    <lineage>
        <taxon>Eukaryota</taxon>
        <taxon>Fungi</taxon>
        <taxon>Dikarya</taxon>
        <taxon>Ascomycota</taxon>
        <taxon>Pezizomycotina</taxon>
        <taxon>Sordariomycetes</taxon>
        <taxon>Hypocreomycetidae</taxon>
        <taxon>Hypocreales</taxon>
        <taxon>Bionectriaceae</taxon>
        <taxon>Clonostachys</taxon>
    </lineage>
</organism>
<evidence type="ECO:0000313" key="8">
    <source>
        <dbReference type="EMBL" id="VUC28832.1"/>
    </source>
</evidence>
<dbReference type="SMART" id="SM00906">
    <property type="entry name" value="Fungal_trans"/>
    <property type="match status" value="1"/>
</dbReference>
<dbReference type="CDD" id="cd12148">
    <property type="entry name" value="fungal_TF_MHR"/>
    <property type="match status" value="1"/>
</dbReference>
<dbReference type="EMBL" id="CABFNS010000794">
    <property type="protein sequence ID" value="VUC28832.1"/>
    <property type="molecule type" value="Genomic_DNA"/>
</dbReference>
<accession>A0ABY6UG50</accession>
<feature type="compositionally biased region" description="Low complexity" evidence="6">
    <location>
        <begin position="74"/>
        <end position="93"/>
    </location>
</feature>
<keyword evidence="5" id="KW-0539">Nucleus</keyword>
<feature type="compositionally biased region" description="Polar residues" evidence="6">
    <location>
        <begin position="197"/>
        <end position="207"/>
    </location>
</feature>
<evidence type="ECO:0000256" key="5">
    <source>
        <dbReference type="ARBA" id="ARBA00023242"/>
    </source>
</evidence>
<keyword evidence="3" id="KW-0805">Transcription regulation</keyword>
<dbReference type="InterPro" id="IPR050815">
    <property type="entry name" value="TF_fung"/>
</dbReference>
<keyword evidence="2" id="KW-0479">Metal-binding</keyword>
<gene>
    <name evidence="8" type="ORF">CLO192961_LOCUS245222</name>
</gene>
<feature type="compositionally biased region" description="Low complexity" evidence="6">
    <location>
        <begin position="178"/>
        <end position="196"/>
    </location>
</feature>
<comment type="caution">
    <text evidence="8">The sequence shown here is derived from an EMBL/GenBank/DDBJ whole genome shotgun (WGS) entry which is preliminary data.</text>
</comment>
<sequence>MATSPQGEVHVRAASPTSEWNESSARRNSMSGAIRRIRQACTHCRHRKTKCSGEKPRCKNCQRVGRNCHYEPYSQTQPSSNSNTSQATAFASAKLPSSELHPELLKRINQIESQLALLSDRGSANSRSVVQYSPAFCLQIEEPLLTLNLRSSINYMNLDRMSQSPPTLSSENPSINILPGPRRGSSSSPQRRLSQSVTYKPESNSDSPDAVRFSTLPPHSVVQSLVDTYFRHGYNQPYSYFQEESFREKLAYGLLPKCLIFAVLASALRFSDDPYFKWAKQQATEAYAREAWLSVLNDHMTAENCPNVHVAQTTNILAIIDFTAGRTSSGWLKIGLAVRIAQDLELMEEPSSTFSIVEQEERRRTFWSIYLLDKLVSCGRSRPPAISDEDCRLRLPCDEEAFRQGTLQKTATLYQVSNWTADSDRIGGNFALTILAASALGRCARYVLHQRDADELAPWDQRSEFASINTYLLLVSHHLRIESTSVDDIAQAHTKPDGSLDYQDAAHAVFSFAVFHLCYCLLNHPILLRLRVQKMSYRVPSNFLRKCLHTSCEHASNAIELVNKASAAGFPIRPSFYAYATTVAGSIIMMALRSGEQSTIQMASDLQEKNQQALMILEEMGRVWEHASKMHIQLLLFDASDVASAINLDANATADLNPGLEEVLWPIVDYGLMCGSLGGPKSSAKPLPQSLFDDDANCFPTIDLNEDIHPIEGFMDPGTGTDHLITSDFSMSNLEYII</sequence>
<dbReference type="Pfam" id="PF00172">
    <property type="entry name" value="Zn_clus"/>
    <property type="match status" value="1"/>
</dbReference>
<dbReference type="PROSITE" id="PS00463">
    <property type="entry name" value="ZN2_CY6_FUNGAL_1"/>
    <property type="match status" value="1"/>
</dbReference>
<feature type="region of interest" description="Disordered" evidence="6">
    <location>
        <begin position="1"/>
        <end position="32"/>
    </location>
</feature>
<feature type="region of interest" description="Disordered" evidence="6">
    <location>
        <begin position="72"/>
        <end position="94"/>
    </location>
</feature>
<evidence type="ECO:0000256" key="3">
    <source>
        <dbReference type="ARBA" id="ARBA00023015"/>
    </source>
</evidence>
<feature type="region of interest" description="Disordered" evidence="6">
    <location>
        <begin position="162"/>
        <end position="214"/>
    </location>
</feature>